<proteinExistence type="predicted"/>
<dbReference type="Proteomes" id="UP000241690">
    <property type="component" value="Unassembled WGS sequence"/>
</dbReference>
<sequence length="155" mass="17625">MHPKLSETRMMLNTSTCIDIPPRQLCTGPLIEYLFLVSHIECSRPFAECAYFTCSDLIFYVHTQHVGCLNLAAINFPSPPFHTTLHPPASFLSFFFRSHMWNCFIPRLPPVLPRSPPLHVHPSIFSFSFSKPSFVPLLLIRLLPVSPARRTCASN</sequence>
<protein>
    <submittedName>
        <fullName evidence="1">Uncharacterized protein</fullName>
    </submittedName>
</protein>
<organism evidence="1 2">
    <name type="scientific">Trichoderma harzianum CBS 226.95</name>
    <dbReference type="NCBI Taxonomy" id="983964"/>
    <lineage>
        <taxon>Eukaryota</taxon>
        <taxon>Fungi</taxon>
        <taxon>Dikarya</taxon>
        <taxon>Ascomycota</taxon>
        <taxon>Pezizomycotina</taxon>
        <taxon>Sordariomycetes</taxon>
        <taxon>Hypocreomycetidae</taxon>
        <taxon>Hypocreales</taxon>
        <taxon>Hypocreaceae</taxon>
        <taxon>Trichoderma</taxon>
    </lineage>
</organism>
<name>A0A2T3ZZ25_TRIHA</name>
<dbReference type="EMBL" id="KZ679689">
    <property type="protein sequence ID" value="PTB50067.1"/>
    <property type="molecule type" value="Genomic_DNA"/>
</dbReference>
<evidence type="ECO:0000313" key="1">
    <source>
        <dbReference type="EMBL" id="PTB50067.1"/>
    </source>
</evidence>
<dbReference type="RefSeq" id="XP_024769744.1">
    <property type="nucleotide sequence ID" value="XM_024913861.1"/>
</dbReference>
<evidence type="ECO:0000313" key="2">
    <source>
        <dbReference type="Proteomes" id="UP000241690"/>
    </source>
</evidence>
<keyword evidence="2" id="KW-1185">Reference proteome</keyword>
<gene>
    <name evidence="1" type="ORF">M431DRAFT_260090</name>
</gene>
<reference evidence="1 2" key="1">
    <citation type="submission" date="2016-07" db="EMBL/GenBank/DDBJ databases">
        <title>Multiple horizontal gene transfer events from other fungi enriched the ability of initially mycotrophic Trichoderma (Ascomycota) to feed on dead plant biomass.</title>
        <authorList>
            <consortium name="DOE Joint Genome Institute"/>
            <person name="Aerts A."/>
            <person name="Atanasova L."/>
            <person name="Chenthamara K."/>
            <person name="Zhang J."/>
            <person name="Grujic M."/>
            <person name="Henrissat B."/>
            <person name="Kuo A."/>
            <person name="Salamov A."/>
            <person name="Lipzen A."/>
            <person name="Labutti K."/>
            <person name="Barry K."/>
            <person name="Miao Y."/>
            <person name="Rahimi M.J."/>
            <person name="Shen Q."/>
            <person name="Grigoriev I.V."/>
            <person name="Kubicek C.P."/>
            <person name="Druzhinina I.S."/>
        </authorList>
    </citation>
    <scope>NUCLEOTIDE SEQUENCE [LARGE SCALE GENOMIC DNA]</scope>
    <source>
        <strain evidence="1 2">CBS 226.95</strain>
    </source>
</reference>
<dbReference type="GeneID" id="36622425"/>
<accession>A0A2T3ZZ25</accession>
<dbReference type="AlphaFoldDB" id="A0A2T3ZZ25"/>